<keyword evidence="1" id="KW-0812">Transmembrane</keyword>
<protein>
    <submittedName>
        <fullName evidence="2">Uncharacterized protein</fullName>
    </submittedName>
</protein>
<proteinExistence type="predicted"/>
<evidence type="ECO:0000313" key="2">
    <source>
        <dbReference type="EMBL" id="MBB6521214.1"/>
    </source>
</evidence>
<gene>
    <name evidence="2" type="ORF">HNR48_001492</name>
</gene>
<dbReference type="RefSeq" id="WP_166849146.1">
    <property type="nucleotide sequence ID" value="NZ_JAAONY010000001.1"/>
</dbReference>
<organism evidence="2 3">
    <name type="scientific">Pseudoteredinibacter isoporae</name>
    <dbReference type="NCBI Taxonomy" id="570281"/>
    <lineage>
        <taxon>Bacteria</taxon>
        <taxon>Pseudomonadati</taxon>
        <taxon>Pseudomonadota</taxon>
        <taxon>Gammaproteobacteria</taxon>
        <taxon>Cellvibrionales</taxon>
        <taxon>Cellvibrionaceae</taxon>
        <taxon>Pseudoteredinibacter</taxon>
    </lineage>
</organism>
<dbReference type="InParanoid" id="A0A7X0JS04"/>
<comment type="caution">
    <text evidence="2">The sequence shown here is derived from an EMBL/GenBank/DDBJ whole genome shotgun (WGS) entry which is preliminary data.</text>
</comment>
<keyword evidence="1" id="KW-0472">Membrane</keyword>
<feature type="transmembrane region" description="Helical" evidence="1">
    <location>
        <begin position="20"/>
        <end position="51"/>
    </location>
</feature>
<dbReference type="EMBL" id="JACHHT010000001">
    <property type="protein sequence ID" value="MBB6521214.1"/>
    <property type="molecule type" value="Genomic_DNA"/>
</dbReference>
<sequence>MPKNEGTTPIKMLALRWSWLFVIIMWLPMIILVFGGLPGFLYILLILALSTKFLWELFRKGKIINGSAYVLSIALAIWVGFTPYKHPGIGGKDENGKREIHFHQHWFWEPGHIH</sequence>
<dbReference type="AlphaFoldDB" id="A0A7X0JS04"/>
<dbReference type="Proteomes" id="UP000528457">
    <property type="component" value="Unassembled WGS sequence"/>
</dbReference>
<name>A0A7X0JS04_9GAMM</name>
<keyword evidence="1" id="KW-1133">Transmembrane helix</keyword>
<evidence type="ECO:0000313" key="3">
    <source>
        <dbReference type="Proteomes" id="UP000528457"/>
    </source>
</evidence>
<keyword evidence="3" id="KW-1185">Reference proteome</keyword>
<evidence type="ECO:0000256" key="1">
    <source>
        <dbReference type="SAM" id="Phobius"/>
    </source>
</evidence>
<reference evidence="2 3" key="1">
    <citation type="submission" date="2020-08" db="EMBL/GenBank/DDBJ databases">
        <title>Genomic Encyclopedia of Type Strains, Phase IV (KMG-IV): sequencing the most valuable type-strain genomes for metagenomic binning, comparative biology and taxonomic classification.</title>
        <authorList>
            <person name="Goeker M."/>
        </authorList>
    </citation>
    <scope>NUCLEOTIDE SEQUENCE [LARGE SCALE GENOMIC DNA]</scope>
    <source>
        <strain evidence="2 3">DSM 22368</strain>
    </source>
</reference>
<feature type="transmembrane region" description="Helical" evidence="1">
    <location>
        <begin position="63"/>
        <end position="81"/>
    </location>
</feature>
<accession>A0A7X0JS04</accession>